<evidence type="ECO:0000313" key="1">
    <source>
        <dbReference type="EMBL" id="CAG7580324.1"/>
    </source>
</evidence>
<sequence>MSKLRVYRYGYKDGKSLEDKYPTIRNYDDLLVLAYPRTNDTYIGCVIGSNRNKEKYPIGGLTESWTLAHMGEMEESVTIKSKDKLYSNGKSILIRRSGGDLIGEGYTLINEDKISDVTQTVAKDTLDTSLYIKIDGKLEKFKIINRVTFKNPQSC</sequence>
<gene>
    <name evidence="1" type="ORF">SLAVMIC_00358</name>
</gene>
<accession>A0A8D9FQ59</accession>
<name>A0A8D9FQ59_9VIRU</name>
<reference evidence="1" key="1">
    <citation type="submission" date="2021-06" db="EMBL/GenBank/DDBJ databases">
        <authorList>
            <person name="Gannon L."/>
            <person name="Redgwell R T."/>
            <person name="Michniewski S."/>
            <person name="Harrison D C."/>
            <person name="Millard A."/>
        </authorList>
    </citation>
    <scope>NUCLEOTIDE SEQUENCE</scope>
</reference>
<protein>
    <submittedName>
        <fullName evidence="1">Uncharacterized protein</fullName>
    </submittedName>
</protein>
<organism evidence="1">
    <name type="scientific">uncultured marine phage</name>
    <dbReference type="NCBI Taxonomy" id="707152"/>
    <lineage>
        <taxon>Viruses</taxon>
        <taxon>environmental samples</taxon>
    </lineage>
</organism>
<proteinExistence type="predicted"/>
<dbReference type="EMBL" id="OU342829">
    <property type="protein sequence ID" value="CAG7580324.1"/>
    <property type="molecule type" value="Genomic_DNA"/>
</dbReference>